<evidence type="ECO:0000256" key="1">
    <source>
        <dbReference type="ARBA" id="ARBA00007435"/>
    </source>
</evidence>
<dbReference type="SUPFAM" id="SSF82771">
    <property type="entry name" value="GIY-YIG endonuclease"/>
    <property type="match status" value="1"/>
</dbReference>
<dbReference type="PANTHER" id="PTHR34477:SF1">
    <property type="entry name" value="UPF0213 PROTEIN YHBQ"/>
    <property type="match status" value="1"/>
</dbReference>
<dbReference type="Pfam" id="PF01541">
    <property type="entry name" value="GIY-YIG"/>
    <property type="match status" value="1"/>
</dbReference>
<organism evidence="3 4">
    <name type="scientific">Flavivirga aquimarina</name>
    <dbReference type="NCBI Taxonomy" id="2027862"/>
    <lineage>
        <taxon>Bacteria</taxon>
        <taxon>Pseudomonadati</taxon>
        <taxon>Bacteroidota</taxon>
        <taxon>Flavobacteriia</taxon>
        <taxon>Flavobacteriales</taxon>
        <taxon>Flavobacteriaceae</taxon>
        <taxon>Flavivirga</taxon>
    </lineage>
</organism>
<name>A0ABT8WGU7_9FLAO</name>
<sequence>MKTYYVYILKCSDGTYYTGFTSNLEKRFLEHQTGKHKDSYTYSRRPLELVFHAEFTDPTIAIKTEKQIKKWSKAKKEALINNEFEKLPNLSKKNFSSK</sequence>
<dbReference type="InterPro" id="IPR050190">
    <property type="entry name" value="UPF0213_domain"/>
</dbReference>
<dbReference type="Proteomes" id="UP001176883">
    <property type="component" value="Unassembled WGS sequence"/>
</dbReference>
<dbReference type="PANTHER" id="PTHR34477">
    <property type="entry name" value="UPF0213 PROTEIN YHBQ"/>
    <property type="match status" value="1"/>
</dbReference>
<protein>
    <submittedName>
        <fullName evidence="3">GIY-YIG nuclease family protein</fullName>
    </submittedName>
</protein>
<gene>
    <name evidence="3" type="ORF">Q4Q35_21470</name>
</gene>
<comment type="similarity">
    <text evidence="1">Belongs to the UPF0213 family.</text>
</comment>
<reference evidence="3" key="1">
    <citation type="submission" date="2023-07" db="EMBL/GenBank/DDBJ databases">
        <title>Two novel species in the genus Flavivirga.</title>
        <authorList>
            <person name="Kwon K."/>
        </authorList>
    </citation>
    <scope>NUCLEOTIDE SEQUENCE</scope>
    <source>
        <strain evidence="3">KCTC 52353</strain>
    </source>
</reference>
<dbReference type="RefSeq" id="WP_303280120.1">
    <property type="nucleotide sequence ID" value="NZ_JAUOEK010000184.1"/>
</dbReference>
<feature type="domain" description="GIY-YIG" evidence="2">
    <location>
        <begin position="2"/>
        <end position="78"/>
    </location>
</feature>
<dbReference type="PROSITE" id="PS50164">
    <property type="entry name" value="GIY_YIG"/>
    <property type="match status" value="1"/>
</dbReference>
<evidence type="ECO:0000259" key="2">
    <source>
        <dbReference type="PROSITE" id="PS50164"/>
    </source>
</evidence>
<dbReference type="EMBL" id="JAUOEK010000184">
    <property type="protein sequence ID" value="MDO5972379.1"/>
    <property type="molecule type" value="Genomic_DNA"/>
</dbReference>
<accession>A0ABT8WGU7</accession>
<evidence type="ECO:0000313" key="3">
    <source>
        <dbReference type="EMBL" id="MDO5972379.1"/>
    </source>
</evidence>
<dbReference type="CDD" id="cd10456">
    <property type="entry name" value="GIY-YIG_UPF0213"/>
    <property type="match status" value="1"/>
</dbReference>
<dbReference type="InterPro" id="IPR000305">
    <property type="entry name" value="GIY-YIG_endonuc"/>
</dbReference>
<dbReference type="InterPro" id="IPR035901">
    <property type="entry name" value="GIY-YIG_endonuc_sf"/>
</dbReference>
<keyword evidence="4" id="KW-1185">Reference proteome</keyword>
<proteinExistence type="inferred from homology"/>
<dbReference type="Gene3D" id="3.40.1440.10">
    <property type="entry name" value="GIY-YIG endonuclease"/>
    <property type="match status" value="1"/>
</dbReference>
<dbReference type="SMART" id="SM00465">
    <property type="entry name" value="GIYc"/>
    <property type="match status" value="1"/>
</dbReference>
<evidence type="ECO:0000313" key="4">
    <source>
        <dbReference type="Proteomes" id="UP001176883"/>
    </source>
</evidence>
<comment type="caution">
    <text evidence="3">The sequence shown here is derived from an EMBL/GenBank/DDBJ whole genome shotgun (WGS) entry which is preliminary data.</text>
</comment>